<accession>A0A1G4PN66</accession>
<dbReference type="InterPro" id="IPR011004">
    <property type="entry name" value="Trimer_LpxA-like_sf"/>
</dbReference>
<evidence type="ECO:0000256" key="2">
    <source>
        <dbReference type="ARBA" id="ARBA00022679"/>
    </source>
</evidence>
<sequence length="201" mass="22512">MMNMSEKEKMKLGLLYDANGNESLIKEREYAKEICFQYNQLPPSRAEERKDIIKKLFGKTGNNFLIEPSFYCDYGYNIEIGENFYSNHNLVILDGEKVTFGDNVFIAPNCGFYTAGHPLDVEQRNMGLEYAYPIKVGNNVWIGGNVSVMPGVTIGDNTVIGGGSVVTKNIPSGVVAVGNPCRVLREITDEDKNKYRKSMNE</sequence>
<keyword evidence="3" id="KW-0677">Repeat</keyword>
<reference evidence="8" key="1">
    <citation type="submission" date="2016-10" db="EMBL/GenBank/DDBJ databases">
        <authorList>
            <person name="Varghese N."/>
            <person name="Submissions S."/>
        </authorList>
    </citation>
    <scope>NUCLEOTIDE SEQUENCE [LARGE SCALE GENOMIC DNA]</scope>
    <source>
        <strain evidence="8">CGMCC 1.8946</strain>
    </source>
</reference>
<dbReference type="Gene3D" id="2.160.10.10">
    <property type="entry name" value="Hexapeptide repeat proteins"/>
    <property type="match status" value="1"/>
</dbReference>
<dbReference type="STRING" id="624147.SAMN04487970_1003118"/>
<evidence type="ECO:0000313" key="8">
    <source>
        <dbReference type="Proteomes" id="UP000198601"/>
    </source>
</evidence>
<proteinExistence type="inferred from homology"/>
<evidence type="ECO:0000256" key="4">
    <source>
        <dbReference type="ARBA" id="ARBA00023315"/>
    </source>
</evidence>
<dbReference type="SUPFAM" id="SSF51161">
    <property type="entry name" value="Trimeric LpxA-like enzymes"/>
    <property type="match status" value="1"/>
</dbReference>
<organism evidence="7 8">
    <name type="scientific">Paenibacillus tianmuensis</name>
    <dbReference type="NCBI Taxonomy" id="624147"/>
    <lineage>
        <taxon>Bacteria</taxon>
        <taxon>Bacillati</taxon>
        <taxon>Bacillota</taxon>
        <taxon>Bacilli</taxon>
        <taxon>Bacillales</taxon>
        <taxon>Paenibacillaceae</taxon>
        <taxon>Paenibacillus</taxon>
    </lineage>
</organism>
<dbReference type="FunFam" id="2.160.10.10:FF:000008">
    <property type="entry name" value="Maltose O-acetyltransferase"/>
    <property type="match status" value="1"/>
</dbReference>
<comment type="similarity">
    <text evidence="1 5">Belongs to the transferase hexapeptide repeat family.</text>
</comment>
<dbReference type="InterPro" id="IPR024688">
    <property type="entry name" value="Mac_dom"/>
</dbReference>
<evidence type="ECO:0000256" key="5">
    <source>
        <dbReference type="RuleBase" id="RU367021"/>
    </source>
</evidence>
<feature type="domain" description="Maltose/galactoside acetyltransferase" evidence="6">
    <location>
        <begin position="7"/>
        <end position="62"/>
    </location>
</feature>
<evidence type="ECO:0000256" key="3">
    <source>
        <dbReference type="ARBA" id="ARBA00022737"/>
    </source>
</evidence>
<keyword evidence="4 5" id="KW-0012">Acyltransferase</keyword>
<gene>
    <name evidence="7" type="ORF">SAMN04487970_1003118</name>
</gene>
<dbReference type="InterPro" id="IPR039369">
    <property type="entry name" value="LacA-like"/>
</dbReference>
<dbReference type="EMBL" id="FMTT01000003">
    <property type="protein sequence ID" value="SCW33726.1"/>
    <property type="molecule type" value="Genomic_DNA"/>
</dbReference>
<protein>
    <recommendedName>
        <fullName evidence="5">Acetyltransferase</fullName>
        <ecNumber evidence="5">2.3.1.-</ecNumber>
    </recommendedName>
</protein>
<evidence type="ECO:0000256" key="1">
    <source>
        <dbReference type="ARBA" id="ARBA00007274"/>
    </source>
</evidence>
<dbReference type="InterPro" id="IPR001451">
    <property type="entry name" value="Hexapep"/>
</dbReference>
<dbReference type="EC" id="2.3.1.-" evidence="5"/>
<dbReference type="SMART" id="SM01266">
    <property type="entry name" value="Mac"/>
    <property type="match status" value="1"/>
</dbReference>
<dbReference type="AlphaFoldDB" id="A0A1G4PN66"/>
<dbReference type="PROSITE" id="PS00101">
    <property type="entry name" value="HEXAPEP_TRANSFERASES"/>
    <property type="match status" value="1"/>
</dbReference>
<dbReference type="CDD" id="cd03357">
    <property type="entry name" value="LbH_MAT_GAT"/>
    <property type="match status" value="1"/>
</dbReference>
<dbReference type="PANTHER" id="PTHR43017">
    <property type="entry name" value="GALACTOSIDE O-ACETYLTRANSFERASE"/>
    <property type="match status" value="1"/>
</dbReference>
<keyword evidence="8" id="KW-1185">Reference proteome</keyword>
<dbReference type="Pfam" id="PF00132">
    <property type="entry name" value="Hexapep"/>
    <property type="match status" value="1"/>
</dbReference>
<dbReference type="Proteomes" id="UP000198601">
    <property type="component" value="Unassembled WGS sequence"/>
</dbReference>
<dbReference type="InterPro" id="IPR018357">
    <property type="entry name" value="Hexapep_transf_CS"/>
</dbReference>
<evidence type="ECO:0000313" key="7">
    <source>
        <dbReference type="EMBL" id="SCW33726.1"/>
    </source>
</evidence>
<keyword evidence="2 5" id="KW-0808">Transferase</keyword>
<evidence type="ECO:0000259" key="6">
    <source>
        <dbReference type="SMART" id="SM01266"/>
    </source>
</evidence>
<dbReference type="GO" id="GO:0008870">
    <property type="term" value="F:galactoside O-acetyltransferase activity"/>
    <property type="evidence" value="ECO:0007669"/>
    <property type="project" value="TreeGrafter"/>
</dbReference>
<dbReference type="PANTHER" id="PTHR43017:SF1">
    <property type="entry name" value="ACETYLTRANSFERASE YJL218W-RELATED"/>
    <property type="match status" value="1"/>
</dbReference>
<name>A0A1G4PN66_9BACL</name>
<dbReference type="Pfam" id="PF12464">
    <property type="entry name" value="Mac"/>
    <property type="match status" value="1"/>
</dbReference>